<dbReference type="GO" id="GO:0031505">
    <property type="term" value="P:fungal-type cell wall organization"/>
    <property type="evidence" value="ECO:0007669"/>
    <property type="project" value="TreeGrafter"/>
</dbReference>
<dbReference type="GO" id="GO:0015926">
    <property type="term" value="F:glucosidase activity"/>
    <property type="evidence" value="ECO:0007669"/>
    <property type="project" value="TreeGrafter"/>
</dbReference>
<dbReference type="SUPFAM" id="SSF49899">
    <property type="entry name" value="Concanavalin A-like lectins/glucanases"/>
    <property type="match status" value="1"/>
</dbReference>
<comment type="similarity">
    <text evidence="2">Belongs to the SKN1/KRE6 family.</text>
</comment>
<evidence type="ECO:0000256" key="8">
    <source>
        <dbReference type="ARBA" id="ARBA00023316"/>
    </source>
</evidence>
<evidence type="ECO:0000256" key="7">
    <source>
        <dbReference type="ARBA" id="ARBA00023180"/>
    </source>
</evidence>
<dbReference type="FunFam" id="2.60.120.200:FF:000135">
    <property type="entry name" value="Related to KRE6-glucan synthase subunit"/>
    <property type="match status" value="1"/>
</dbReference>
<feature type="transmembrane region" description="Helical" evidence="10">
    <location>
        <begin position="31"/>
        <end position="54"/>
    </location>
</feature>
<evidence type="ECO:0000259" key="11">
    <source>
        <dbReference type="PROSITE" id="PS51762"/>
    </source>
</evidence>
<dbReference type="AlphaFoldDB" id="R7S474"/>
<keyword evidence="7" id="KW-0325">Glycoprotein</keyword>
<keyword evidence="13" id="KW-1185">Reference proteome</keyword>
<protein>
    <submittedName>
        <fullName evidence="12">Concanavalin A-like lectin/glucanase</fullName>
    </submittedName>
</protein>
<dbReference type="RefSeq" id="XP_007387990.1">
    <property type="nucleotide sequence ID" value="XM_007387928.1"/>
</dbReference>
<evidence type="ECO:0000313" key="13">
    <source>
        <dbReference type="Proteomes" id="UP000054196"/>
    </source>
</evidence>
<dbReference type="PANTHER" id="PTHR31361">
    <property type="entry name" value="BETA-GLUCAN SYNTHESIS-ASSOCIATED PROTEIN KRE6-RELATED"/>
    <property type="match status" value="1"/>
</dbReference>
<evidence type="ECO:0000256" key="2">
    <source>
        <dbReference type="ARBA" id="ARBA00010962"/>
    </source>
</evidence>
<dbReference type="InterPro" id="IPR000757">
    <property type="entry name" value="Beta-glucanase-like"/>
</dbReference>
<keyword evidence="12" id="KW-0430">Lectin</keyword>
<dbReference type="PROSITE" id="PS51762">
    <property type="entry name" value="GH16_2"/>
    <property type="match status" value="1"/>
</dbReference>
<keyword evidence="8" id="KW-0961">Cell wall biogenesis/degradation</keyword>
<evidence type="ECO:0000256" key="5">
    <source>
        <dbReference type="ARBA" id="ARBA00022989"/>
    </source>
</evidence>
<evidence type="ECO:0000256" key="4">
    <source>
        <dbReference type="ARBA" id="ARBA00022968"/>
    </source>
</evidence>
<evidence type="ECO:0000256" key="3">
    <source>
        <dbReference type="ARBA" id="ARBA00022692"/>
    </source>
</evidence>
<dbReference type="Pfam" id="PF03935">
    <property type="entry name" value="SKN1_KRE6_Sbg1"/>
    <property type="match status" value="1"/>
</dbReference>
<feature type="region of interest" description="Disordered" evidence="9">
    <location>
        <begin position="1"/>
        <end position="21"/>
    </location>
</feature>
<feature type="compositionally biased region" description="Acidic residues" evidence="9">
    <location>
        <begin position="1"/>
        <end position="11"/>
    </location>
</feature>
<dbReference type="GO" id="GO:0005886">
    <property type="term" value="C:plasma membrane"/>
    <property type="evidence" value="ECO:0007669"/>
    <property type="project" value="TreeGrafter"/>
</dbReference>
<evidence type="ECO:0000256" key="9">
    <source>
        <dbReference type="SAM" id="MobiDB-lite"/>
    </source>
</evidence>
<dbReference type="GO" id="GO:0005789">
    <property type="term" value="C:endoplasmic reticulum membrane"/>
    <property type="evidence" value="ECO:0007669"/>
    <property type="project" value="TreeGrafter"/>
</dbReference>
<dbReference type="GO" id="GO:0006078">
    <property type="term" value="P:(1-&gt;6)-beta-D-glucan biosynthetic process"/>
    <property type="evidence" value="ECO:0007669"/>
    <property type="project" value="TreeGrafter"/>
</dbReference>
<evidence type="ECO:0000256" key="10">
    <source>
        <dbReference type="SAM" id="Phobius"/>
    </source>
</evidence>
<dbReference type="GeneID" id="18885601"/>
<dbReference type="GO" id="GO:0030246">
    <property type="term" value="F:carbohydrate binding"/>
    <property type="evidence" value="ECO:0007669"/>
    <property type="project" value="UniProtKB-KW"/>
</dbReference>
<proteinExistence type="inferred from homology"/>
<dbReference type="Gene3D" id="2.60.120.200">
    <property type="match status" value="1"/>
</dbReference>
<dbReference type="HOGENOM" id="CLU_010811_3_0_1"/>
<organism evidence="12 13">
    <name type="scientific">Punctularia strigosozonata (strain HHB-11173)</name>
    <name type="common">White-rot fungus</name>
    <dbReference type="NCBI Taxonomy" id="741275"/>
    <lineage>
        <taxon>Eukaryota</taxon>
        <taxon>Fungi</taxon>
        <taxon>Dikarya</taxon>
        <taxon>Basidiomycota</taxon>
        <taxon>Agaricomycotina</taxon>
        <taxon>Agaricomycetes</taxon>
        <taxon>Corticiales</taxon>
        <taxon>Punctulariaceae</taxon>
        <taxon>Punctularia</taxon>
    </lineage>
</organism>
<reference evidence="13" key="1">
    <citation type="journal article" date="2012" name="Science">
        <title>The Paleozoic origin of enzymatic lignin decomposition reconstructed from 31 fungal genomes.</title>
        <authorList>
            <person name="Floudas D."/>
            <person name="Binder M."/>
            <person name="Riley R."/>
            <person name="Barry K."/>
            <person name="Blanchette R.A."/>
            <person name="Henrissat B."/>
            <person name="Martinez A.T."/>
            <person name="Otillar R."/>
            <person name="Spatafora J.W."/>
            <person name="Yadav J.S."/>
            <person name="Aerts A."/>
            <person name="Benoit I."/>
            <person name="Boyd A."/>
            <person name="Carlson A."/>
            <person name="Copeland A."/>
            <person name="Coutinho P.M."/>
            <person name="de Vries R.P."/>
            <person name="Ferreira P."/>
            <person name="Findley K."/>
            <person name="Foster B."/>
            <person name="Gaskell J."/>
            <person name="Glotzer D."/>
            <person name="Gorecki P."/>
            <person name="Heitman J."/>
            <person name="Hesse C."/>
            <person name="Hori C."/>
            <person name="Igarashi K."/>
            <person name="Jurgens J.A."/>
            <person name="Kallen N."/>
            <person name="Kersten P."/>
            <person name="Kohler A."/>
            <person name="Kuees U."/>
            <person name="Kumar T.K.A."/>
            <person name="Kuo A."/>
            <person name="LaButti K."/>
            <person name="Larrondo L.F."/>
            <person name="Lindquist E."/>
            <person name="Ling A."/>
            <person name="Lombard V."/>
            <person name="Lucas S."/>
            <person name="Lundell T."/>
            <person name="Martin R."/>
            <person name="McLaughlin D.J."/>
            <person name="Morgenstern I."/>
            <person name="Morin E."/>
            <person name="Murat C."/>
            <person name="Nagy L.G."/>
            <person name="Nolan M."/>
            <person name="Ohm R.A."/>
            <person name="Patyshakuliyeva A."/>
            <person name="Rokas A."/>
            <person name="Ruiz-Duenas F.J."/>
            <person name="Sabat G."/>
            <person name="Salamov A."/>
            <person name="Samejima M."/>
            <person name="Schmutz J."/>
            <person name="Slot J.C."/>
            <person name="St John F."/>
            <person name="Stenlid J."/>
            <person name="Sun H."/>
            <person name="Sun S."/>
            <person name="Syed K."/>
            <person name="Tsang A."/>
            <person name="Wiebenga A."/>
            <person name="Young D."/>
            <person name="Pisabarro A."/>
            <person name="Eastwood D.C."/>
            <person name="Martin F."/>
            <person name="Cullen D."/>
            <person name="Grigoriev I.V."/>
            <person name="Hibbett D.S."/>
        </authorList>
    </citation>
    <scope>NUCLEOTIDE SEQUENCE [LARGE SCALE GENOMIC DNA]</scope>
    <source>
        <strain evidence="13">HHB-11173 SS5</strain>
    </source>
</reference>
<keyword evidence="4" id="KW-0735">Signal-anchor</keyword>
<keyword evidence="3 10" id="KW-0812">Transmembrane</keyword>
<sequence length="602" mass="66341">MDDKEVEDDDALHDPSTLGTERNSFSPARGIANIGILVILVLALMALFIAYPVITYVRRNARNLAIDNNIHINSTGQSAVLFNMPEIIDPDTPKDARTRTGFDGKDYELVFSDEFNVDGRSFYPGDDPYWEAVDLWYWATNDLEWYDPKQITTANGNLVITMDSVDDPTTNHGMQYRSGMLQSWNKFCFTTGYIEVAMTFPGPNSATQGYWPGVWTMGNLGRPGYGATTDGMWPYSYDSCDVGTFPNQTEKDQSGPAAAIHSDESKDKYDGKLSILSGQRVSSCTCSGEEHPGPSVSKGRGAPEIDVLEAEKDKAGDGQVVSQSAQFAPFTHDYLYNNDTDDDWYVYDTSISRPNSYRGSAVQQAVSGLTRVPEDMFQGSGQNMTVFGFEYWADPNNRDDGFITWVSDGKPSVRMGPGAVGPDTGTNGSQVSQRLIPEEPMSIVLNLGISTNWQKILTGTMQFPAQMLIDYVRVYQRKGSTNVGCDPKDYPTADYIAAHPEAYNNANLTGWTTTNVPGSSAAGYSWPKNSLVRILKQHSVVVTLLTFVYSTMAVDRPTYLSVLAVAGVLEHRLPSPLLSLSKAKPLYHSPFPNVPRAIQRTL</sequence>
<evidence type="ECO:0000256" key="6">
    <source>
        <dbReference type="ARBA" id="ARBA00023136"/>
    </source>
</evidence>
<name>R7S474_PUNST</name>
<evidence type="ECO:0000313" key="12">
    <source>
        <dbReference type="EMBL" id="EIN04597.1"/>
    </source>
</evidence>
<dbReference type="InterPro" id="IPR013320">
    <property type="entry name" value="ConA-like_dom_sf"/>
</dbReference>
<comment type="subcellular location">
    <subcellularLocation>
        <location evidence="1">Membrane</location>
        <topology evidence="1">Single-pass type II membrane protein</topology>
    </subcellularLocation>
</comment>
<dbReference type="EMBL" id="JH687553">
    <property type="protein sequence ID" value="EIN04597.1"/>
    <property type="molecule type" value="Genomic_DNA"/>
</dbReference>
<dbReference type="Proteomes" id="UP000054196">
    <property type="component" value="Unassembled WGS sequence"/>
</dbReference>
<gene>
    <name evidence="12" type="ORF">PUNSTDRAFT_75773</name>
</gene>
<dbReference type="OMA" id="LPACTCK"/>
<keyword evidence="6 10" id="KW-0472">Membrane</keyword>
<dbReference type="OrthoDB" id="412647at2759"/>
<keyword evidence="5 10" id="KW-1133">Transmembrane helix</keyword>
<dbReference type="InterPro" id="IPR005629">
    <property type="entry name" value="Skn1/Kre6/Sbg1"/>
</dbReference>
<feature type="domain" description="GH16" evidence="11">
    <location>
        <begin position="100"/>
        <end position="480"/>
    </location>
</feature>
<dbReference type="eggNOG" id="ENOG502QR13">
    <property type="taxonomic scope" value="Eukaryota"/>
</dbReference>
<accession>R7S474</accession>
<evidence type="ECO:0000256" key="1">
    <source>
        <dbReference type="ARBA" id="ARBA00004606"/>
    </source>
</evidence>
<dbReference type="PANTHER" id="PTHR31361:SF1">
    <property type="entry name" value="BETA-GLUCAN SYNTHESIS-ASSOCIATED PROTEIN KRE6-RELATED"/>
    <property type="match status" value="1"/>
</dbReference>
<dbReference type="KEGG" id="psq:PUNSTDRAFT_75773"/>